<keyword evidence="1" id="KW-1133">Transmembrane helix</keyword>
<dbReference type="STRING" id="40296.A0A0A2LDV2"/>
<comment type="caution">
    <text evidence="2">The sequence shown here is derived from an EMBL/GenBank/DDBJ whole genome shotgun (WGS) entry which is preliminary data.</text>
</comment>
<keyword evidence="3" id="KW-1185">Reference proteome</keyword>
<dbReference type="HOGENOM" id="CLU_824143_0_0_1"/>
<accession>A0A0A2LDV2</accession>
<dbReference type="AlphaFoldDB" id="A0A0A2LDV2"/>
<dbReference type="OrthoDB" id="4440408at2759"/>
<evidence type="ECO:0000256" key="1">
    <source>
        <dbReference type="SAM" id="Phobius"/>
    </source>
</evidence>
<proteinExistence type="predicted"/>
<dbReference type="EMBL" id="JQGA01000173">
    <property type="protein sequence ID" value="KGO77371.1"/>
    <property type="molecule type" value="Genomic_DNA"/>
</dbReference>
<protein>
    <submittedName>
        <fullName evidence="2">Uncharacterized protein</fullName>
    </submittedName>
</protein>
<keyword evidence="1" id="KW-0812">Transmembrane</keyword>
<name>A0A0A2LDV2_PENIT</name>
<dbReference type="Proteomes" id="UP000030104">
    <property type="component" value="Unassembled WGS sequence"/>
</dbReference>
<organism evidence="2 3">
    <name type="scientific">Penicillium italicum</name>
    <name type="common">Blue mold</name>
    <dbReference type="NCBI Taxonomy" id="40296"/>
    <lineage>
        <taxon>Eukaryota</taxon>
        <taxon>Fungi</taxon>
        <taxon>Dikarya</taxon>
        <taxon>Ascomycota</taxon>
        <taxon>Pezizomycotina</taxon>
        <taxon>Eurotiomycetes</taxon>
        <taxon>Eurotiomycetidae</taxon>
        <taxon>Eurotiales</taxon>
        <taxon>Aspergillaceae</taxon>
        <taxon>Penicillium</taxon>
    </lineage>
</organism>
<gene>
    <name evidence="2" type="ORF">PITC_040250</name>
</gene>
<evidence type="ECO:0000313" key="3">
    <source>
        <dbReference type="Proteomes" id="UP000030104"/>
    </source>
</evidence>
<evidence type="ECO:0000313" key="2">
    <source>
        <dbReference type="EMBL" id="KGO77371.1"/>
    </source>
</evidence>
<reference evidence="2 3" key="1">
    <citation type="journal article" date="2015" name="Mol. Plant Microbe Interact.">
        <title>Genome, transcriptome, and functional analyses of Penicillium expansum provide new insights into secondary metabolism and pathogenicity.</title>
        <authorList>
            <person name="Ballester A.R."/>
            <person name="Marcet-Houben M."/>
            <person name="Levin E."/>
            <person name="Sela N."/>
            <person name="Selma-Lazaro C."/>
            <person name="Carmona L."/>
            <person name="Wisniewski M."/>
            <person name="Droby S."/>
            <person name="Gonzalez-Candelas L."/>
            <person name="Gabaldon T."/>
        </authorList>
    </citation>
    <scope>NUCLEOTIDE SEQUENCE [LARGE SCALE GENOMIC DNA]</scope>
    <source>
        <strain evidence="2 3">PHI-1</strain>
    </source>
</reference>
<feature type="transmembrane region" description="Helical" evidence="1">
    <location>
        <begin position="224"/>
        <end position="248"/>
    </location>
</feature>
<sequence>MGRVSRFTYFTLETRIIRLEDLSEKKASKSSKTESSWWVFAQLLRMIGQFVMRSAQDPNYIPWVQNMIDLDIRLREIVQREEFLISQCEKAEKLLDGSTKEQQQLDEWHTELQNLERSYWTAERMLCANDRLCPDGPSWRAYLSLRKSPQWYLTSWLIDDSPYVPRDMDIAQKRAAAVSKLGGFPWMRSKRSYVSRLSPSSEGCLRLVAITTLEKFFGVGTRPLHVIGGGIGLLFLVVFLALVAYMAVTWWKAFLANKYIDVETLPANAAEEDRQFAREMLHESRHTWPRRAAHRVGILLKENETDTSTTSTATTTSATQETGLWTNITDFFYKFQC</sequence>
<keyword evidence="1" id="KW-0472">Membrane</keyword>